<protein>
    <submittedName>
        <fullName evidence="1">Uncharacterized protein</fullName>
    </submittedName>
</protein>
<keyword evidence="2" id="KW-1185">Reference proteome</keyword>
<accession>A0ACC0V360</accession>
<comment type="caution">
    <text evidence="1">The sequence shown here is derived from an EMBL/GenBank/DDBJ whole genome shotgun (WGS) entry which is preliminary data.</text>
</comment>
<organism evidence="1 2">
    <name type="scientific">Trichothecium roseum</name>
    <dbReference type="NCBI Taxonomy" id="47278"/>
    <lineage>
        <taxon>Eukaryota</taxon>
        <taxon>Fungi</taxon>
        <taxon>Dikarya</taxon>
        <taxon>Ascomycota</taxon>
        <taxon>Pezizomycotina</taxon>
        <taxon>Sordariomycetes</taxon>
        <taxon>Hypocreomycetidae</taxon>
        <taxon>Hypocreales</taxon>
        <taxon>Hypocreales incertae sedis</taxon>
        <taxon>Trichothecium</taxon>
    </lineage>
</organism>
<gene>
    <name evidence="1" type="ORF">N3K66_004919</name>
</gene>
<name>A0ACC0V360_9HYPO</name>
<dbReference type="EMBL" id="CM047943">
    <property type="protein sequence ID" value="KAI9900657.1"/>
    <property type="molecule type" value="Genomic_DNA"/>
</dbReference>
<evidence type="ECO:0000313" key="1">
    <source>
        <dbReference type="EMBL" id="KAI9900657.1"/>
    </source>
</evidence>
<dbReference type="Proteomes" id="UP001163324">
    <property type="component" value="Chromosome 4"/>
</dbReference>
<proteinExistence type="predicted"/>
<evidence type="ECO:0000313" key="2">
    <source>
        <dbReference type="Proteomes" id="UP001163324"/>
    </source>
</evidence>
<sequence length="992" mass="112877">MFEDPIVSFDSGDGFNITGVDIVVDEDDYSGLHIAVDNLRNDFARVTGQDGSTKISHPSTTKSSTSCILIGSLIKSGTIKTLVDTGKIDVSDVAGKWETWKTFSIKDPGFGGYENALVIVGSDKRAAIFGTYSLSEQIGVSPWYWWADVPDKKHPEIYALSTTTINGEPSVKYRGIFINDEAPGMDSWVHEKFGPKFGVEVYKHVYELLLRLKANFMWPGMWRGYPFPGRSFFVDDPDNQKTADEYGIVVGTSHHEPMQRAMNEWSVNEPEGTWDWEKNREKITEYFDYGAKRAVPYESYITMGMRGEGDYPVSGDDPVATLTDIIQVQRDIIKKHYGSEDGELQLMALYKEVQEYYSDGLQVPEDVTILFADDNHANQRRLPTPEEAARKGGVGFYYHFQYTGQPRSYRWMNSNVLGKAWHQLQLGYDRGADRIWIFNVGDIKPQELPMSFAFDLAWNVKSIAADGFLDYFRAVATRDIGGEHAEQVAQTWYGFERLQALRKHEHIEPEDFSILKYNEAQTIIARWKELVDSMEAIHLELTDEKRRASFFQLALHPVKASYIYNMVRYCQTRNRLYGKQRRNSTNALMQQVIDWFNADYKLETEYHSLLDGRWNHMLRQPHYGYTGSSLGPYRNLIDGLSWVMTQEAPNPIMGHMGVVAEGTEGHNPGTVAEDSDRTHPSRGGQKNTVTLQPMSNYGPQTRWFEIFHRGTVAFDWEATPQHEWVSISETSGTLKPTDPDVKIYVDIDWTAVPDGFDEEVYIEIVGSVDGYEKVWIPVQKRQAPEGFSGFVEVDTYVSIHAGKWATAPYIQLPVLGRLEGGSVTLPNDTDFSDPDSLPFLHYDMHTFTDRNTAALELHFVTTIDIDPVTKMHYDIRWDNGEVQTFRLTEESDQGYEPIGWSQASMDYVWKRRHDIGAVAAGSHVLEVRLRYQNMALEKIVVDLGGTEMKYLGPPESDYVGKEKCDAQVLNNGELTEEEMIRGSDSLSISLRI</sequence>
<reference evidence="1" key="1">
    <citation type="submission" date="2022-10" db="EMBL/GenBank/DDBJ databases">
        <title>Complete Genome of Trichothecium roseum strain YXFP-22015, a Plant Pathogen Isolated from Citrus.</title>
        <authorList>
            <person name="Wang Y."/>
            <person name="Zhu L."/>
        </authorList>
    </citation>
    <scope>NUCLEOTIDE SEQUENCE</scope>
    <source>
        <strain evidence="1">YXFP-22015</strain>
    </source>
</reference>